<name>A0AAD8PXC4_9PEZI</name>
<proteinExistence type="predicted"/>
<feature type="region of interest" description="Disordered" evidence="1">
    <location>
        <begin position="1"/>
        <end position="22"/>
    </location>
</feature>
<dbReference type="AlphaFoldDB" id="A0AAD8PXC4"/>
<accession>A0AAD8PXC4</accession>
<evidence type="ECO:0000313" key="3">
    <source>
        <dbReference type="Proteomes" id="UP001230504"/>
    </source>
</evidence>
<dbReference type="SUPFAM" id="SSF56059">
    <property type="entry name" value="Glutathione synthetase ATP-binding domain-like"/>
    <property type="match status" value="1"/>
</dbReference>
<reference evidence="2" key="1">
    <citation type="submission" date="2021-06" db="EMBL/GenBank/DDBJ databases">
        <title>Comparative genomics, transcriptomics and evolutionary studies reveal genomic signatures of adaptation to plant cell wall in hemibiotrophic fungi.</title>
        <authorList>
            <consortium name="DOE Joint Genome Institute"/>
            <person name="Baroncelli R."/>
            <person name="Diaz J.F."/>
            <person name="Benocci T."/>
            <person name="Peng M."/>
            <person name="Battaglia E."/>
            <person name="Haridas S."/>
            <person name="Andreopoulos W."/>
            <person name="Labutti K."/>
            <person name="Pangilinan J."/>
            <person name="Floch G.L."/>
            <person name="Makela M.R."/>
            <person name="Henrissat B."/>
            <person name="Grigoriev I.V."/>
            <person name="Crouch J.A."/>
            <person name="De Vries R.P."/>
            <person name="Sukno S.A."/>
            <person name="Thon M.R."/>
        </authorList>
    </citation>
    <scope>NUCLEOTIDE SEQUENCE</scope>
    <source>
        <strain evidence="2">CBS 125086</strain>
    </source>
</reference>
<evidence type="ECO:0000313" key="2">
    <source>
        <dbReference type="EMBL" id="KAK1589826.1"/>
    </source>
</evidence>
<dbReference type="PANTHER" id="PTHR37018">
    <property type="entry name" value="CULTURE SPECIFIC PROTEIN, PUTATIVE (AFU_ORTHOLOGUE AFUA_2G00130)-RELATED"/>
    <property type="match status" value="1"/>
</dbReference>
<evidence type="ECO:0000256" key="1">
    <source>
        <dbReference type="SAM" id="MobiDB-lite"/>
    </source>
</evidence>
<dbReference type="EMBL" id="JAHLJV010000036">
    <property type="protein sequence ID" value="KAK1589826.1"/>
    <property type="molecule type" value="Genomic_DNA"/>
</dbReference>
<comment type="caution">
    <text evidence="2">The sequence shown here is derived from an EMBL/GenBank/DDBJ whole genome shotgun (WGS) entry which is preliminary data.</text>
</comment>
<dbReference type="RefSeq" id="XP_060413363.1">
    <property type="nucleotide sequence ID" value="XM_060560107.1"/>
</dbReference>
<sequence length="692" mass="76081">MAHSRPERRQEVSRPDDRRSDRLVCHRPITGLGESPSGLYERGCGTSTQREEVAMPDLPTVTLDTTLADLYRRACPKSADKRIAQVLCGINSCAELSAHVPRNAKYLYQDTPFNTVPPDESCRSPKDKERRRRQQRQQQQLAVKYLSLIPQRDAFISGDTAVVLFHINETDKQKAHDRREAERTISVLAEAQRPDLVFCVGPSAIPVEEAGIDAIAYKLMLDGLEGYDNLIVPPDTHWFLNSKAALARSGLPTPKAKIIEVDGLADEARLCCAPCAGGDAAEFVIPPTCAGSRGKWFEAQRERILAALASHPLPFVLKNQQSFGGAGTYVVVTEEERGRLVADLRGGLLRRLLSSVTEANAHLRPAALVLSDLVEDPVGDYGLTFFVTDDGGDPIFLAASEQLTDDAKAWIGSTINYGRQDELKRKFGPLVKKIAAWLRSHNYVGPAGADVLETAPLEDAKPETNGQTTNGQKTNGQRTNGHADPGEDFSHFHVVDLNIRTSGSLCLPLLRRHFTSRGLMSGSSFSISCSQGRDDFIASFRDDFAAGRMCIISWYEDPDTGVSLADVAVGAEDERGLRRAMQRSSPQEPPYVDSDRTGVQLVCRSSNMVHTSSAEDTTSPLTCQSTCQGHGFQNADSSCQRPPPVGMYGTRAYSWHMIHWAKKIHSSEKPDRTLEPNLGRLRKGRNPPRRAA</sequence>
<feature type="region of interest" description="Disordered" evidence="1">
    <location>
        <begin position="459"/>
        <end position="486"/>
    </location>
</feature>
<dbReference type="Proteomes" id="UP001230504">
    <property type="component" value="Unassembled WGS sequence"/>
</dbReference>
<feature type="region of interest" description="Disordered" evidence="1">
    <location>
        <begin position="668"/>
        <end position="692"/>
    </location>
</feature>
<organism evidence="2 3">
    <name type="scientific">Colletotrichum navitas</name>
    <dbReference type="NCBI Taxonomy" id="681940"/>
    <lineage>
        <taxon>Eukaryota</taxon>
        <taxon>Fungi</taxon>
        <taxon>Dikarya</taxon>
        <taxon>Ascomycota</taxon>
        <taxon>Pezizomycotina</taxon>
        <taxon>Sordariomycetes</taxon>
        <taxon>Hypocreomycetidae</taxon>
        <taxon>Glomerellales</taxon>
        <taxon>Glomerellaceae</taxon>
        <taxon>Colletotrichum</taxon>
        <taxon>Colletotrichum graminicola species complex</taxon>
    </lineage>
</organism>
<dbReference type="InterPro" id="IPR053269">
    <property type="entry name" value="Asp-Met_ligase"/>
</dbReference>
<evidence type="ECO:0008006" key="4">
    <source>
        <dbReference type="Google" id="ProtNLM"/>
    </source>
</evidence>
<gene>
    <name evidence="2" type="ORF">LY79DRAFT_580445</name>
</gene>
<keyword evidence="3" id="KW-1185">Reference proteome</keyword>
<dbReference type="GeneID" id="85444347"/>
<dbReference type="PANTHER" id="PTHR37018:SF1">
    <property type="entry name" value="CULTURE SPECIFIC PROTEIN, PUTATIVE (AFU_ORTHOLOGUE AFUA_2G00130)-RELATED"/>
    <property type="match status" value="1"/>
</dbReference>
<feature type="compositionally biased region" description="Basic residues" evidence="1">
    <location>
        <begin position="680"/>
        <end position="692"/>
    </location>
</feature>
<feature type="compositionally biased region" description="Low complexity" evidence="1">
    <location>
        <begin position="464"/>
        <end position="480"/>
    </location>
</feature>
<feature type="region of interest" description="Disordered" evidence="1">
    <location>
        <begin position="109"/>
        <end position="134"/>
    </location>
</feature>
<protein>
    <recommendedName>
        <fullName evidence="4">Solid-state culture specific ATP-grasp domain-containing protein</fullName>
    </recommendedName>
</protein>